<keyword evidence="1" id="KW-1133">Transmembrane helix</keyword>
<organism evidence="2 3">
    <name type="scientific">Sistotremastrum niveocremeum HHB9708</name>
    <dbReference type="NCBI Taxonomy" id="1314777"/>
    <lineage>
        <taxon>Eukaryota</taxon>
        <taxon>Fungi</taxon>
        <taxon>Dikarya</taxon>
        <taxon>Basidiomycota</taxon>
        <taxon>Agaricomycotina</taxon>
        <taxon>Agaricomycetes</taxon>
        <taxon>Sistotremastrales</taxon>
        <taxon>Sistotremastraceae</taxon>
        <taxon>Sertulicium</taxon>
        <taxon>Sertulicium niveocremeum</taxon>
    </lineage>
</organism>
<gene>
    <name evidence="2" type="ORF">SISNIDRAFT_456999</name>
</gene>
<dbReference type="Proteomes" id="UP000076722">
    <property type="component" value="Unassembled WGS sequence"/>
</dbReference>
<feature type="transmembrane region" description="Helical" evidence="1">
    <location>
        <begin position="120"/>
        <end position="140"/>
    </location>
</feature>
<reference evidence="2 3" key="1">
    <citation type="journal article" date="2016" name="Mol. Biol. Evol.">
        <title>Comparative Genomics of Early-Diverging Mushroom-Forming Fungi Provides Insights into the Origins of Lignocellulose Decay Capabilities.</title>
        <authorList>
            <person name="Nagy L.G."/>
            <person name="Riley R."/>
            <person name="Tritt A."/>
            <person name="Adam C."/>
            <person name="Daum C."/>
            <person name="Floudas D."/>
            <person name="Sun H."/>
            <person name="Yadav J.S."/>
            <person name="Pangilinan J."/>
            <person name="Larsson K.H."/>
            <person name="Matsuura K."/>
            <person name="Barry K."/>
            <person name="Labutti K."/>
            <person name="Kuo R."/>
            <person name="Ohm R.A."/>
            <person name="Bhattacharya S.S."/>
            <person name="Shirouzu T."/>
            <person name="Yoshinaga Y."/>
            <person name="Martin F.M."/>
            <person name="Grigoriev I.V."/>
            <person name="Hibbett D.S."/>
        </authorList>
    </citation>
    <scope>NUCLEOTIDE SEQUENCE [LARGE SCALE GENOMIC DNA]</scope>
    <source>
        <strain evidence="2 3">HHB9708</strain>
    </source>
</reference>
<evidence type="ECO:0000256" key="1">
    <source>
        <dbReference type="SAM" id="Phobius"/>
    </source>
</evidence>
<accession>A0A164RZY9</accession>
<keyword evidence="1" id="KW-0812">Transmembrane</keyword>
<dbReference type="OrthoDB" id="3351993at2759"/>
<feature type="transmembrane region" description="Helical" evidence="1">
    <location>
        <begin position="71"/>
        <end position="100"/>
    </location>
</feature>
<feature type="transmembrane region" description="Helical" evidence="1">
    <location>
        <begin position="22"/>
        <end position="39"/>
    </location>
</feature>
<feature type="transmembrane region" description="Helical" evidence="1">
    <location>
        <begin position="46"/>
        <end position="65"/>
    </location>
</feature>
<evidence type="ECO:0000313" key="2">
    <source>
        <dbReference type="EMBL" id="KZS91035.1"/>
    </source>
</evidence>
<proteinExistence type="predicted"/>
<feature type="transmembrane region" description="Helical" evidence="1">
    <location>
        <begin position="304"/>
        <end position="326"/>
    </location>
</feature>
<feature type="transmembrane region" description="Helical" evidence="1">
    <location>
        <begin position="172"/>
        <end position="198"/>
    </location>
</feature>
<protein>
    <submittedName>
        <fullName evidence="2">Uncharacterized protein</fullName>
    </submittedName>
</protein>
<evidence type="ECO:0000313" key="3">
    <source>
        <dbReference type="Proteomes" id="UP000076722"/>
    </source>
</evidence>
<keyword evidence="3" id="KW-1185">Reference proteome</keyword>
<name>A0A164RZY9_9AGAM</name>
<dbReference type="EMBL" id="KV419417">
    <property type="protein sequence ID" value="KZS91035.1"/>
    <property type="molecule type" value="Genomic_DNA"/>
</dbReference>
<sequence length="373" mass="41450">MSIAACPGIPDNPDITGLGVRLAFYIQAYITVILANLPGADVNGSYWAMTMTAVALFISALVLSGSQNLSLFHAILISVLLFLHSYAAAFSMWAASPFGVNRAPESVKTPREMERHVWKFQYKSVPVFLIATTFTGYIWIKAPSFGTPSVCNPETLFVILGKKLSAVHGGRISALILIGIHGVFLFLFLVSGLAFFIWDHFASPSRTIVPAYLFPLTSESQRKLNPNLEEYIHIPLRENTSAIEKVFRSRRRRKPREERNYVSQLRIGMITIWSGILVIFVLLIELTIKDNISLILDPNDSTWTLGQVFPVVMLAVPCIAIVQWSLEHHSVGEAVSSDAHHVNHDREGSQSAVARHESFSYRDQGVGTEEDIP</sequence>
<keyword evidence="1" id="KW-0472">Membrane</keyword>
<dbReference type="AlphaFoldDB" id="A0A164RZY9"/>
<feature type="transmembrane region" description="Helical" evidence="1">
    <location>
        <begin position="261"/>
        <end position="284"/>
    </location>
</feature>